<dbReference type="RefSeq" id="WP_379014263.1">
    <property type="nucleotide sequence ID" value="NZ_JBHSDC010000022.1"/>
</dbReference>
<keyword evidence="3" id="KW-1185">Reference proteome</keyword>
<feature type="transmembrane region" description="Helical" evidence="1">
    <location>
        <begin position="175"/>
        <end position="194"/>
    </location>
</feature>
<comment type="caution">
    <text evidence="2">The sequence shown here is derived from an EMBL/GenBank/DDBJ whole genome shotgun (WGS) entry which is preliminary data.</text>
</comment>
<evidence type="ECO:0000313" key="2">
    <source>
        <dbReference type="EMBL" id="MFC4232417.1"/>
    </source>
</evidence>
<feature type="transmembrane region" description="Helical" evidence="1">
    <location>
        <begin position="89"/>
        <end position="113"/>
    </location>
</feature>
<dbReference type="EMBL" id="JBHSDC010000022">
    <property type="protein sequence ID" value="MFC4232417.1"/>
    <property type="molecule type" value="Genomic_DNA"/>
</dbReference>
<organism evidence="2 3">
    <name type="scientific">Parasediminibacterium paludis</name>
    <dbReference type="NCBI Taxonomy" id="908966"/>
    <lineage>
        <taxon>Bacteria</taxon>
        <taxon>Pseudomonadati</taxon>
        <taxon>Bacteroidota</taxon>
        <taxon>Chitinophagia</taxon>
        <taxon>Chitinophagales</taxon>
        <taxon>Chitinophagaceae</taxon>
        <taxon>Parasediminibacterium</taxon>
    </lineage>
</organism>
<feature type="transmembrane region" description="Helical" evidence="1">
    <location>
        <begin position="152"/>
        <end position="169"/>
    </location>
</feature>
<proteinExistence type="predicted"/>
<gene>
    <name evidence="2" type="ORF">ACFOW1_10975</name>
</gene>
<evidence type="ECO:0000256" key="1">
    <source>
        <dbReference type="SAM" id="Phobius"/>
    </source>
</evidence>
<keyword evidence="1" id="KW-1133">Transmembrane helix</keyword>
<name>A0ABV8PZM4_9BACT</name>
<dbReference type="Proteomes" id="UP001595906">
    <property type="component" value="Unassembled WGS sequence"/>
</dbReference>
<protein>
    <submittedName>
        <fullName evidence="2">Uncharacterized protein</fullName>
    </submittedName>
</protein>
<sequence length="203" mass="23797">MGKKHFSPQESLALIESMIQKAQNKFAENGHLYLLWGWTVFVCSFLQFVLLHFFQYQYHYRIWGITWLVAIYQMIYLKRKKRERTVKTYYDEVIGYVWISFVAAMFLIGYAISNTGSMFSAYYTLFTPCILVLYGIPVFLSGILLRFKPLTIGGVGCWIISFVASTSLTKIPYDYQLLFIPITMLVAWIVPGYLMRKKYLQTN</sequence>
<feature type="transmembrane region" description="Helical" evidence="1">
    <location>
        <begin position="60"/>
        <end position="77"/>
    </location>
</feature>
<feature type="transmembrane region" description="Helical" evidence="1">
    <location>
        <begin position="33"/>
        <end position="54"/>
    </location>
</feature>
<keyword evidence="1" id="KW-0472">Membrane</keyword>
<reference evidence="3" key="1">
    <citation type="journal article" date="2019" name="Int. J. Syst. Evol. Microbiol.">
        <title>The Global Catalogue of Microorganisms (GCM) 10K type strain sequencing project: providing services to taxonomists for standard genome sequencing and annotation.</title>
        <authorList>
            <consortium name="The Broad Institute Genomics Platform"/>
            <consortium name="The Broad Institute Genome Sequencing Center for Infectious Disease"/>
            <person name="Wu L."/>
            <person name="Ma J."/>
        </authorList>
    </citation>
    <scope>NUCLEOTIDE SEQUENCE [LARGE SCALE GENOMIC DNA]</scope>
    <source>
        <strain evidence="3">CECT 8010</strain>
    </source>
</reference>
<feature type="transmembrane region" description="Helical" evidence="1">
    <location>
        <begin position="125"/>
        <end position="145"/>
    </location>
</feature>
<evidence type="ECO:0000313" key="3">
    <source>
        <dbReference type="Proteomes" id="UP001595906"/>
    </source>
</evidence>
<keyword evidence="1" id="KW-0812">Transmembrane</keyword>
<accession>A0ABV8PZM4</accession>